<evidence type="ECO:0000313" key="1">
    <source>
        <dbReference type="EMBL" id="JAE18821.1"/>
    </source>
</evidence>
<reference evidence="1" key="2">
    <citation type="journal article" date="2015" name="Data Brief">
        <title>Shoot transcriptome of the giant reed, Arundo donax.</title>
        <authorList>
            <person name="Barrero R.A."/>
            <person name="Guerrero F.D."/>
            <person name="Moolhuijzen P."/>
            <person name="Goolsby J.A."/>
            <person name="Tidwell J."/>
            <person name="Bellgard S.E."/>
            <person name="Bellgard M.I."/>
        </authorList>
    </citation>
    <scope>NUCLEOTIDE SEQUENCE</scope>
    <source>
        <tissue evidence="1">Shoot tissue taken approximately 20 cm above the soil surface</tissue>
    </source>
</reference>
<dbReference type="EMBL" id="GBRH01179075">
    <property type="protein sequence ID" value="JAE18821.1"/>
    <property type="molecule type" value="Transcribed_RNA"/>
</dbReference>
<proteinExistence type="predicted"/>
<name>A0A0A9G8E4_ARUDO</name>
<sequence length="14" mass="1561">MEHGADTQTQEEKG</sequence>
<accession>A0A0A9G8E4</accession>
<protein>
    <submittedName>
        <fullName evidence="1">Uncharacterized protein</fullName>
    </submittedName>
</protein>
<reference evidence="1" key="1">
    <citation type="submission" date="2014-09" db="EMBL/GenBank/DDBJ databases">
        <authorList>
            <person name="Magalhaes I.L.F."/>
            <person name="Oliveira U."/>
            <person name="Santos F.R."/>
            <person name="Vidigal T.H.D.A."/>
            <person name="Brescovit A.D."/>
            <person name="Santos A.J."/>
        </authorList>
    </citation>
    <scope>NUCLEOTIDE SEQUENCE</scope>
    <source>
        <tissue evidence="1">Shoot tissue taken approximately 20 cm above the soil surface</tissue>
    </source>
</reference>
<organism evidence="1">
    <name type="scientific">Arundo donax</name>
    <name type="common">Giant reed</name>
    <name type="synonym">Donax arundinaceus</name>
    <dbReference type="NCBI Taxonomy" id="35708"/>
    <lineage>
        <taxon>Eukaryota</taxon>
        <taxon>Viridiplantae</taxon>
        <taxon>Streptophyta</taxon>
        <taxon>Embryophyta</taxon>
        <taxon>Tracheophyta</taxon>
        <taxon>Spermatophyta</taxon>
        <taxon>Magnoliopsida</taxon>
        <taxon>Liliopsida</taxon>
        <taxon>Poales</taxon>
        <taxon>Poaceae</taxon>
        <taxon>PACMAD clade</taxon>
        <taxon>Arundinoideae</taxon>
        <taxon>Arundineae</taxon>
        <taxon>Arundo</taxon>
    </lineage>
</organism>